<keyword evidence="5" id="KW-1185">Reference proteome</keyword>
<evidence type="ECO:0000313" key="4">
    <source>
        <dbReference type="EMBL" id="RNI24769.1"/>
    </source>
</evidence>
<proteinExistence type="predicted"/>
<gene>
    <name evidence="4" type="ORF">EFY87_03505</name>
</gene>
<feature type="domain" description="HTH cro/C1-type" evidence="3">
    <location>
        <begin position="127"/>
        <end position="181"/>
    </location>
</feature>
<evidence type="ECO:0000313" key="5">
    <source>
        <dbReference type="Proteomes" id="UP000271678"/>
    </source>
</evidence>
<dbReference type="SUPFAM" id="SSF47413">
    <property type="entry name" value="lambda repressor-like DNA-binding domains"/>
    <property type="match status" value="2"/>
</dbReference>
<evidence type="ECO:0000256" key="1">
    <source>
        <dbReference type="ARBA" id="ARBA00023125"/>
    </source>
</evidence>
<dbReference type="PANTHER" id="PTHR46558">
    <property type="entry name" value="TRACRIPTIONAL REGULATORY PROTEIN-RELATED-RELATED"/>
    <property type="match status" value="1"/>
</dbReference>
<comment type="caution">
    <text evidence="4">The sequence shown here is derived from an EMBL/GenBank/DDBJ whole genome shotgun (WGS) entry which is preliminary data.</text>
</comment>
<dbReference type="CDD" id="cd00093">
    <property type="entry name" value="HTH_XRE"/>
    <property type="match status" value="2"/>
</dbReference>
<protein>
    <submittedName>
        <fullName evidence="4">XRE family transcriptional regulator</fullName>
    </submittedName>
</protein>
<dbReference type="GO" id="GO:0003677">
    <property type="term" value="F:DNA binding"/>
    <property type="evidence" value="ECO:0007669"/>
    <property type="project" value="UniProtKB-KW"/>
</dbReference>
<dbReference type="Gene3D" id="1.10.260.40">
    <property type="entry name" value="lambda repressor-like DNA-binding domains"/>
    <property type="match status" value="2"/>
</dbReference>
<accession>A0A3M9MGT6</accession>
<feature type="region of interest" description="Disordered" evidence="2">
    <location>
        <begin position="1"/>
        <end position="26"/>
    </location>
</feature>
<dbReference type="PROSITE" id="PS50943">
    <property type="entry name" value="HTH_CROC1"/>
    <property type="match status" value="2"/>
</dbReference>
<dbReference type="AlphaFoldDB" id="A0A3M9MGT6"/>
<keyword evidence="1" id="KW-0238">DNA-binding</keyword>
<organism evidence="4 5">
    <name type="scientific">Flexivirga caeni</name>
    <dbReference type="NCBI Taxonomy" id="2294115"/>
    <lineage>
        <taxon>Bacteria</taxon>
        <taxon>Bacillati</taxon>
        <taxon>Actinomycetota</taxon>
        <taxon>Actinomycetes</taxon>
        <taxon>Micrococcales</taxon>
        <taxon>Dermacoccaceae</taxon>
        <taxon>Flexivirga</taxon>
    </lineage>
</organism>
<evidence type="ECO:0000256" key="2">
    <source>
        <dbReference type="SAM" id="MobiDB-lite"/>
    </source>
</evidence>
<dbReference type="InterPro" id="IPR001387">
    <property type="entry name" value="Cro/C1-type_HTH"/>
</dbReference>
<dbReference type="Proteomes" id="UP000271678">
    <property type="component" value="Unassembled WGS sequence"/>
</dbReference>
<reference evidence="4 5" key="1">
    <citation type="submission" date="2018-11" db="EMBL/GenBank/DDBJ databases">
        <title>Draft genome of Simplicispira Flexivirga sp. BO-16.</title>
        <authorList>
            <person name="Im W.T."/>
        </authorList>
    </citation>
    <scope>NUCLEOTIDE SEQUENCE [LARGE SCALE GENOMIC DNA]</scope>
    <source>
        <strain evidence="4 5">BO-16</strain>
    </source>
</reference>
<name>A0A3M9MGT6_9MICO</name>
<dbReference type="SMART" id="SM00530">
    <property type="entry name" value="HTH_XRE"/>
    <property type="match status" value="2"/>
</dbReference>
<sequence length="197" mass="20831">MEATGYGPAQPARIAAGSSAARNGSPRRRILRPLSGWRACASLASARTPYGCCVPDFSPSALRAARARAGLTQHEVARLVGVSGGERVSLWERGEMAPRAGTVRALATVLNVSVEELLGIASETPDLRALRRRVALSTAEVAQSAFVSTSTYERWERGVGSQMPAADSLKGMAAKLGVDQLTVQRAFEVAVKNARNV</sequence>
<dbReference type="EMBL" id="RJJQ01000002">
    <property type="protein sequence ID" value="RNI24769.1"/>
    <property type="molecule type" value="Genomic_DNA"/>
</dbReference>
<dbReference type="PANTHER" id="PTHR46558:SF11">
    <property type="entry name" value="HTH-TYPE TRANSCRIPTIONAL REGULATOR XRE"/>
    <property type="match status" value="1"/>
</dbReference>
<feature type="domain" description="HTH cro/C1-type" evidence="3">
    <location>
        <begin position="62"/>
        <end position="117"/>
    </location>
</feature>
<dbReference type="Pfam" id="PF01381">
    <property type="entry name" value="HTH_3"/>
    <property type="match status" value="1"/>
</dbReference>
<dbReference type="InterPro" id="IPR010982">
    <property type="entry name" value="Lambda_DNA-bd_dom_sf"/>
</dbReference>
<evidence type="ECO:0000259" key="3">
    <source>
        <dbReference type="PROSITE" id="PS50943"/>
    </source>
</evidence>